<name>A0A1C6SCJ2_9ACTN</name>
<evidence type="ECO:0000256" key="1">
    <source>
        <dbReference type="SAM" id="Phobius"/>
    </source>
</evidence>
<organism evidence="2 3">
    <name type="scientific">Micromonospora inyonensis</name>
    <dbReference type="NCBI Taxonomy" id="47866"/>
    <lineage>
        <taxon>Bacteria</taxon>
        <taxon>Bacillati</taxon>
        <taxon>Actinomycetota</taxon>
        <taxon>Actinomycetes</taxon>
        <taxon>Micromonosporales</taxon>
        <taxon>Micromonosporaceae</taxon>
        <taxon>Micromonospora</taxon>
    </lineage>
</organism>
<protein>
    <submittedName>
        <fullName evidence="2">Uncharacterized protein</fullName>
    </submittedName>
</protein>
<evidence type="ECO:0000313" key="2">
    <source>
        <dbReference type="EMBL" id="SCL27170.1"/>
    </source>
</evidence>
<evidence type="ECO:0000313" key="3">
    <source>
        <dbReference type="Proteomes" id="UP000198906"/>
    </source>
</evidence>
<feature type="transmembrane region" description="Helical" evidence="1">
    <location>
        <begin position="20"/>
        <end position="41"/>
    </location>
</feature>
<reference evidence="3" key="1">
    <citation type="submission" date="2016-06" db="EMBL/GenBank/DDBJ databases">
        <authorList>
            <person name="Varghese N."/>
        </authorList>
    </citation>
    <scope>NUCLEOTIDE SEQUENCE [LARGE SCALE GENOMIC DNA]</scope>
    <source>
        <strain evidence="3">DSM 46123</strain>
    </source>
</reference>
<keyword evidence="1" id="KW-0812">Transmembrane</keyword>
<dbReference type="Proteomes" id="UP000198906">
    <property type="component" value="Unassembled WGS sequence"/>
</dbReference>
<gene>
    <name evidence="2" type="ORF">GA0074694_4733</name>
</gene>
<keyword evidence="3" id="KW-1185">Reference proteome</keyword>
<dbReference type="AlphaFoldDB" id="A0A1C6SCJ2"/>
<sequence length="117" mass="13064">MVGSGGPEGMEPAPGGSLHIFYYSLALFGTVWALFAVPFVYHVVRAVRARNAWLPFERKPNGRYTFMAQHRWYSAFRAPGPGGRTATGLIVRYGTWLAVVAMLSYLPLKDITYILTH</sequence>
<accession>A0A1C6SCJ2</accession>
<keyword evidence="1" id="KW-1133">Transmembrane helix</keyword>
<dbReference type="EMBL" id="FMHU01000002">
    <property type="protein sequence ID" value="SCL27170.1"/>
    <property type="molecule type" value="Genomic_DNA"/>
</dbReference>
<proteinExistence type="predicted"/>
<keyword evidence="1" id="KW-0472">Membrane</keyword>